<evidence type="ECO:0000313" key="1">
    <source>
        <dbReference type="EMBL" id="KAJ4404606.1"/>
    </source>
</evidence>
<gene>
    <name evidence="1" type="ORF">N0V91_005756</name>
</gene>
<dbReference type="Proteomes" id="UP001140510">
    <property type="component" value="Unassembled WGS sequence"/>
</dbReference>
<proteinExistence type="predicted"/>
<dbReference type="EMBL" id="JAPEVA010000041">
    <property type="protein sequence ID" value="KAJ4404606.1"/>
    <property type="molecule type" value="Genomic_DNA"/>
</dbReference>
<organism evidence="1 2">
    <name type="scientific">Didymella pomorum</name>
    <dbReference type="NCBI Taxonomy" id="749634"/>
    <lineage>
        <taxon>Eukaryota</taxon>
        <taxon>Fungi</taxon>
        <taxon>Dikarya</taxon>
        <taxon>Ascomycota</taxon>
        <taxon>Pezizomycotina</taxon>
        <taxon>Dothideomycetes</taxon>
        <taxon>Pleosporomycetidae</taxon>
        <taxon>Pleosporales</taxon>
        <taxon>Pleosporineae</taxon>
        <taxon>Didymellaceae</taxon>
        <taxon>Didymella</taxon>
    </lineage>
</organism>
<keyword evidence="2" id="KW-1185">Reference proteome</keyword>
<protein>
    <submittedName>
        <fullName evidence="1">Uncharacterized protein</fullName>
    </submittedName>
</protein>
<accession>A0A9W8ZDY5</accession>
<comment type="caution">
    <text evidence="1">The sequence shown here is derived from an EMBL/GenBank/DDBJ whole genome shotgun (WGS) entry which is preliminary data.</text>
</comment>
<name>A0A9W8ZDY5_9PLEO</name>
<evidence type="ECO:0000313" key="2">
    <source>
        <dbReference type="Proteomes" id="UP001140510"/>
    </source>
</evidence>
<reference evidence="1" key="1">
    <citation type="submission" date="2022-10" db="EMBL/GenBank/DDBJ databases">
        <title>Tapping the CABI collections for fungal endophytes: first genome assemblies for Collariella, Neodidymelliopsis, Ascochyta clinopodiicola, Didymella pomorum, Didymosphaeria variabile, Neocosmospora piperis and Neocucurbitaria cava.</title>
        <authorList>
            <person name="Hill R."/>
        </authorList>
    </citation>
    <scope>NUCLEOTIDE SEQUENCE</scope>
    <source>
        <strain evidence="1">IMI 355091</strain>
    </source>
</reference>
<sequence length="106" mass="12534">MPRNDDVDERSRASLSRHRKIDFDLSVLDQLSVYSGLKKPTDDGLRPGFDPEVCYKESFAKEVSRIGRLLVNKGTEKMMPFEQYWAQYDEVPEVERFSHWEYTIEK</sequence>
<dbReference type="AlphaFoldDB" id="A0A9W8ZDY5"/>